<accession>A0A6M0M5R1</accession>
<evidence type="ECO:0000313" key="1">
    <source>
        <dbReference type="EMBL" id="NEX54562.1"/>
    </source>
</evidence>
<gene>
    <name evidence="1" type="ORF">GTP08_02350</name>
</gene>
<dbReference type="RefSeq" id="WP_163656863.1">
    <property type="nucleotide sequence ID" value="NZ_WWDH01000039.1"/>
</dbReference>
<reference evidence="1 2" key="1">
    <citation type="submission" date="2019-12" db="EMBL/GenBank/DDBJ databases">
        <title>Draft Genome Sequences of L. lactis strains MS22333, MS22334, MS22336, and MS22337, Isolated from Spontaneous Fermented Camel Milk in Ethiopia.</title>
        <authorList>
            <person name="Bragason E."/>
            <person name="Hansen E.B."/>
            <person name="Guya M.E."/>
            <person name="Berhe T."/>
        </authorList>
    </citation>
    <scope>NUCLEOTIDE SEQUENCE [LARGE SCALE GENOMIC DNA]</scope>
    <source>
        <strain evidence="1 2">MS22336</strain>
    </source>
</reference>
<name>A0A6M0M5R1_9LACT</name>
<evidence type="ECO:0008006" key="3">
    <source>
        <dbReference type="Google" id="ProtNLM"/>
    </source>
</evidence>
<sequence length="61" mass="7084">MKKFRLISNKLLLIDEYSHSKFVEVQANSYADIIQEIESNAGWVTTRDCAFKVAYIEEVVE</sequence>
<dbReference type="Proteomes" id="UP000477402">
    <property type="component" value="Unassembled WGS sequence"/>
</dbReference>
<dbReference type="AlphaFoldDB" id="A0A6M0M5R1"/>
<proteinExistence type="predicted"/>
<evidence type="ECO:0000313" key="2">
    <source>
        <dbReference type="Proteomes" id="UP000477402"/>
    </source>
</evidence>
<organism evidence="1 2">
    <name type="scientific">Lactococcus lactis</name>
    <dbReference type="NCBI Taxonomy" id="1358"/>
    <lineage>
        <taxon>Bacteria</taxon>
        <taxon>Bacillati</taxon>
        <taxon>Bacillota</taxon>
        <taxon>Bacilli</taxon>
        <taxon>Lactobacillales</taxon>
        <taxon>Streptococcaceae</taxon>
        <taxon>Lactococcus</taxon>
    </lineage>
</organism>
<protein>
    <recommendedName>
        <fullName evidence="3">Phage protein</fullName>
    </recommendedName>
</protein>
<comment type="caution">
    <text evidence="1">The sequence shown here is derived from an EMBL/GenBank/DDBJ whole genome shotgun (WGS) entry which is preliminary data.</text>
</comment>
<dbReference type="EMBL" id="WWDJ01000012">
    <property type="protein sequence ID" value="NEX54562.1"/>
    <property type="molecule type" value="Genomic_DNA"/>
</dbReference>